<evidence type="ECO:0000313" key="1">
    <source>
        <dbReference type="EMBL" id="MFC4307608.1"/>
    </source>
</evidence>
<accession>A0ABV8SL38</accession>
<dbReference type="SUPFAM" id="SSF46785">
    <property type="entry name" value="Winged helix' DNA-binding domain"/>
    <property type="match status" value="1"/>
</dbReference>
<dbReference type="InterPro" id="IPR036390">
    <property type="entry name" value="WH_DNA-bd_sf"/>
</dbReference>
<gene>
    <name evidence="1" type="ORF">ACFPN2_00805</name>
</gene>
<keyword evidence="2" id="KW-1185">Reference proteome</keyword>
<reference evidence="2" key="1">
    <citation type="journal article" date="2019" name="Int. J. Syst. Evol. Microbiol.">
        <title>The Global Catalogue of Microorganisms (GCM) 10K type strain sequencing project: providing services to taxonomists for standard genome sequencing and annotation.</title>
        <authorList>
            <consortium name="The Broad Institute Genomics Platform"/>
            <consortium name="The Broad Institute Genome Sequencing Center for Infectious Disease"/>
            <person name="Wu L."/>
            <person name="Ma J."/>
        </authorList>
    </citation>
    <scope>NUCLEOTIDE SEQUENCE [LARGE SCALE GENOMIC DNA]</scope>
    <source>
        <strain evidence="2">CGMCC 1.10759</strain>
    </source>
</reference>
<dbReference type="Proteomes" id="UP001595904">
    <property type="component" value="Unassembled WGS sequence"/>
</dbReference>
<organism evidence="1 2">
    <name type="scientific">Steroidobacter flavus</name>
    <dbReference type="NCBI Taxonomy" id="1842136"/>
    <lineage>
        <taxon>Bacteria</taxon>
        <taxon>Pseudomonadati</taxon>
        <taxon>Pseudomonadota</taxon>
        <taxon>Gammaproteobacteria</taxon>
        <taxon>Steroidobacterales</taxon>
        <taxon>Steroidobacteraceae</taxon>
        <taxon>Steroidobacter</taxon>
    </lineage>
</organism>
<evidence type="ECO:0008006" key="3">
    <source>
        <dbReference type="Google" id="ProtNLM"/>
    </source>
</evidence>
<evidence type="ECO:0000313" key="2">
    <source>
        <dbReference type="Proteomes" id="UP001595904"/>
    </source>
</evidence>
<name>A0ABV8SL38_9GAMM</name>
<dbReference type="EMBL" id="JBHSDU010000001">
    <property type="protein sequence ID" value="MFC4307608.1"/>
    <property type="molecule type" value="Genomic_DNA"/>
</dbReference>
<dbReference type="RefSeq" id="WP_380594019.1">
    <property type="nucleotide sequence ID" value="NZ_JBHSDU010000001.1"/>
</dbReference>
<proteinExistence type="predicted"/>
<sequence length="152" mass="17327">MPRRKSAVEKEHFARIPESVMMSEALKTAPHAAFRVLAILVIGKPRERNGTMMCTDSYAEKFGMASRETVYRSLRLLEDRGLIVRTRQGMRLRKIPTLWAVTWWPIHYRDGQPLDYPQPATHAYLKWQSAPSAELHTDGRGTVTPIVGVNTP</sequence>
<comment type="caution">
    <text evidence="1">The sequence shown here is derived from an EMBL/GenBank/DDBJ whole genome shotgun (WGS) entry which is preliminary data.</text>
</comment>
<protein>
    <recommendedName>
        <fullName evidence="3">Helix-turn-helix domain-containing protein</fullName>
    </recommendedName>
</protein>